<proteinExistence type="predicted"/>
<reference evidence="2" key="1">
    <citation type="journal article" date="2023" name="G3 (Bethesda)">
        <title>A reference genome for the long-term kleptoplast-retaining sea slug Elysia crispata morphotype clarki.</title>
        <authorList>
            <person name="Eastman K.E."/>
            <person name="Pendleton A.L."/>
            <person name="Shaikh M.A."/>
            <person name="Suttiyut T."/>
            <person name="Ogas R."/>
            <person name="Tomko P."/>
            <person name="Gavelis G."/>
            <person name="Widhalm J.R."/>
            <person name="Wisecaver J.H."/>
        </authorList>
    </citation>
    <scope>NUCLEOTIDE SEQUENCE</scope>
    <source>
        <strain evidence="2">ECLA1</strain>
    </source>
</reference>
<keyword evidence="3" id="KW-1185">Reference proteome</keyword>
<protein>
    <submittedName>
        <fullName evidence="2">Uncharacterized protein</fullName>
    </submittedName>
</protein>
<dbReference type="Proteomes" id="UP001283361">
    <property type="component" value="Unassembled WGS sequence"/>
</dbReference>
<dbReference type="AlphaFoldDB" id="A0AAE1DK22"/>
<organism evidence="2 3">
    <name type="scientific">Elysia crispata</name>
    <name type="common">lettuce slug</name>
    <dbReference type="NCBI Taxonomy" id="231223"/>
    <lineage>
        <taxon>Eukaryota</taxon>
        <taxon>Metazoa</taxon>
        <taxon>Spiralia</taxon>
        <taxon>Lophotrochozoa</taxon>
        <taxon>Mollusca</taxon>
        <taxon>Gastropoda</taxon>
        <taxon>Heterobranchia</taxon>
        <taxon>Euthyneura</taxon>
        <taxon>Panpulmonata</taxon>
        <taxon>Sacoglossa</taxon>
        <taxon>Placobranchoidea</taxon>
        <taxon>Plakobranchidae</taxon>
        <taxon>Elysia</taxon>
    </lineage>
</organism>
<evidence type="ECO:0000313" key="3">
    <source>
        <dbReference type="Proteomes" id="UP001283361"/>
    </source>
</evidence>
<gene>
    <name evidence="2" type="ORF">RRG08_022234</name>
</gene>
<feature type="region of interest" description="Disordered" evidence="1">
    <location>
        <begin position="145"/>
        <end position="165"/>
    </location>
</feature>
<sequence>MMGVTIDRQKSYPIGCDCRPFTVPSGPKSRLPNGQCVSVENVSVKAPVYCGQDTPLGGRFTSSPPGQMVGNIFTWESWAGSRNLSWRPVGQAPPFDYILIPLRHDELFAILLYSICLRPGFSSSILLSATSPAPGAPTCPNIGAPGARVRCGPGNSPRPTPRTLL</sequence>
<dbReference type="EMBL" id="JAWDGP010003531">
    <property type="protein sequence ID" value="KAK3773521.1"/>
    <property type="molecule type" value="Genomic_DNA"/>
</dbReference>
<feature type="compositionally biased region" description="Pro residues" evidence="1">
    <location>
        <begin position="156"/>
        <end position="165"/>
    </location>
</feature>
<evidence type="ECO:0000313" key="2">
    <source>
        <dbReference type="EMBL" id="KAK3773521.1"/>
    </source>
</evidence>
<name>A0AAE1DK22_9GAST</name>
<evidence type="ECO:0000256" key="1">
    <source>
        <dbReference type="SAM" id="MobiDB-lite"/>
    </source>
</evidence>
<comment type="caution">
    <text evidence="2">The sequence shown here is derived from an EMBL/GenBank/DDBJ whole genome shotgun (WGS) entry which is preliminary data.</text>
</comment>
<accession>A0AAE1DK22</accession>